<evidence type="ECO:0000256" key="2">
    <source>
        <dbReference type="ARBA" id="ARBA00009166"/>
    </source>
</evidence>
<dbReference type="AlphaFoldDB" id="A0A0D8XPE7"/>
<evidence type="ECO:0008006" key="9">
    <source>
        <dbReference type="Google" id="ProtNLM"/>
    </source>
</evidence>
<feature type="transmembrane region" description="Helical" evidence="6">
    <location>
        <begin position="77"/>
        <end position="96"/>
    </location>
</feature>
<feature type="transmembrane region" description="Helical" evidence="6">
    <location>
        <begin position="102"/>
        <end position="119"/>
    </location>
</feature>
<feature type="transmembrane region" description="Helical" evidence="6">
    <location>
        <begin position="45"/>
        <end position="65"/>
    </location>
</feature>
<feature type="transmembrane region" description="Helical" evidence="6">
    <location>
        <begin position="221"/>
        <end position="241"/>
    </location>
</feature>
<dbReference type="GO" id="GO:0016020">
    <property type="term" value="C:membrane"/>
    <property type="evidence" value="ECO:0007669"/>
    <property type="project" value="UniProtKB-SubCell"/>
</dbReference>
<protein>
    <recommendedName>
        <fullName evidence="9">G-protein coupled receptors family 1 profile domain-containing protein</fullName>
    </recommendedName>
</protein>
<comment type="similarity">
    <text evidence="2">Belongs to the nematode receptor-like protein srd family.</text>
</comment>
<gene>
    <name evidence="7" type="ORF">DICVIV_07422</name>
</gene>
<dbReference type="InterPro" id="IPR050920">
    <property type="entry name" value="Nematode_rcpt-like_delta"/>
</dbReference>
<dbReference type="InterPro" id="IPR019421">
    <property type="entry name" value="7TM_GPCR_serpentine_rcpt_Srd"/>
</dbReference>
<evidence type="ECO:0000256" key="5">
    <source>
        <dbReference type="ARBA" id="ARBA00023136"/>
    </source>
</evidence>
<keyword evidence="5 6" id="KW-0472">Membrane</keyword>
<dbReference type="OrthoDB" id="5866685at2759"/>
<keyword evidence="8" id="KW-1185">Reference proteome</keyword>
<evidence type="ECO:0000256" key="6">
    <source>
        <dbReference type="SAM" id="Phobius"/>
    </source>
</evidence>
<evidence type="ECO:0000256" key="4">
    <source>
        <dbReference type="ARBA" id="ARBA00022989"/>
    </source>
</evidence>
<evidence type="ECO:0000313" key="7">
    <source>
        <dbReference type="EMBL" id="KJH46518.1"/>
    </source>
</evidence>
<evidence type="ECO:0000256" key="3">
    <source>
        <dbReference type="ARBA" id="ARBA00022692"/>
    </source>
</evidence>
<comment type="subcellular location">
    <subcellularLocation>
        <location evidence="1">Membrane</location>
        <topology evidence="1">Multi-pass membrane protein</topology>
    </subcellularLocation>
</comment>
<dbReference type="Pfam" id="PF10317">
    <property type="entry name" value="7TM_GPCR_Srd"/>
    <property type="match status" value="2"/>
</dbReference>
<evidence type="ECO:0000256" key="1">
    <source>
        <dbReference type="ARBA" id="ARBA00004141"/>
    </source>
</evidence>
<dbReference type="EMBL" id="KN716349">
    <property type="protein sequence ID" value="KJH46518.1"/>
    <property type="molecule type" value="Genomic_DNA"/>
</dbReference>
<accession>A0A0D8XPE7</accession>
<dbReference type="Proteomes" id="UP000053766">
    <property type="component" value="Unassembled WGS sequence"/>
</dbReference>
<proteinExistence type="inferred from homology"/>
<dbReference type="PANTHER" id="PTHR22945">
    <property type="entry name" value="SERPENTINE RECEPTOR, CLASS D DELTA"/>
    <property type="match status" value="1"/>
</dbReference>
<feature type="transmembrane region" description="Helical" evidence="6">
    <location>
        <begin position="12"/>
        <end position="33"/>
    </location>
</feature>
<keyword evidence="3 6" id="KW-0812">Transmembrane</keyword>
<evidence type="ECO:0000313" key="8">
    <source>
        <dbReference type="Proteomes" id="UP000053766"/>
    </source>
</evidence>
<name>A0A0D8XPE7_DICVI</name>
<sequence length="266" mass="30201">MYFSSTDIIFITTVYLLSLLGFALNGFLMYMITHKSPKYLSPYRIFLADTAMTQMLLDVVLLIICPRVLAGSRNHIVVIYLGPSQFLFPYYSYLLYSTMLHLSLNSFISWMISMIYRCLILQVASISTKIVVAMCVAGYVVPFSIVTLATMIDEEHINFTVIVDFSRTVIVISTDRRRIAALNLNTSTNATEAAVLTHHIVPDIELYSSVISADMFQTGTLYTLFCCSVLLIPIYAIMYICRWRIHSLLLTTQSVQTKFQAKQLVQ</sequence>
<reference evidence="8" key="2">
    <citation type="journal article" date="2016" name="Sci. Rep.">
        <title>Dictyocaulus viviparus genome, variome and transcriptome elucidate lungworm biology and support future intervention.</title>
        <authorList>
            <person name="McNulty S.N."/>
            <person name="Strube C."/>
            <person name="Rosa B.A."/>
            <person name="Martin J.C."/>
            <person name="Tyagi R."/>
            <person name="Choi Y.J."/>
            <person name="Wang Q."/>
            <person name="Hallsworth Pepin K."/>
            <person name="Zhang X."/>
            <person name="Ozersky P."/>
            <person name="Wilson R.K."/>
            <person name="Sternberg P.W."/>
            <person name="Gasser R.B."/>
            <person name="Mitreva M."/>
        </authorList>
    </citation>
    <scope>NUCLEOTIDE SEQUENCE [LARGE SCALE GENOMIC DNA]</scope>
    <source>
        <strain evidence="8">HannoverDv2000</strain>
    </source>
</reference>
<reference evidence="7 8" key="1">
    <citation type="submission" date="2013-11" db="EMBL/GenBank/DDBJ databases">
        <title>Draft genome of the bovine lungworm Dictyocaulus viviparus.</title>
        <authorList>
            <person name="Mitreva M."/>
        </authorList>
    </citation>
    <scope>NUCLEOTIDE SEQUENCE [LARGE SCALE GENOMIC DNA]</scope>
    <source>
        <strain evidence="7 8">HannoverDv2000</strain>
    </source>
</reference>
<dbReference type="PANTHER" id="PTHR22945:SF16">
    <property type="entry name" value="SERPENTINE RECEPTOR CLASS DELTA-32"/>
    <property type="match status" value="1"/>
</dbReference>
<feature type="transmembrane region" description="Helical" evidence="6">
    <location>
        <begin position="131"/>
        <end position="152"/>
    </location>
</feature>
<organism evidence="7 8">
    <name type="scientific">Dictyocaulus viviparus</name>
    <name type="common">Bovine lungworm</name>
    <dbReference type="NCBI Taxonomy" id="29172"/>
    <lineage>
        <taxon>Eukaryota</taxon>
        <taxon>Metazoa</taxon>
        <taxon>Ecdysozoa</taxon>
        <taxon>Nematoda</taxon>
        <taxon>Chromadorea</taxon>
        <taxon>Rhabditida</taxon>
        <taxon>Rhabditina</taxon>
        <taxon>Rhabditomorpha</taxon>
        <taxon>Strongyloidea</taxon>
        <taxon>Metastrongylidae</taxon>
        <taxon>Dictyocaulus</taxon>
    </lineage>
</organism>
<keyword evidence="4 6" id="KW-1133">Transmembrane helix</keyword>